<reference evidence="2 3" key="2">
    <citation type="journal article" date="2018" name="Int. J. Syst. Evol. Microbiol.">
        <title>Burkholderia insecticola sp. nov., a gut symbiotic bacterium of the bean bug Riptortus pedestris.</title>
        <authorList>
            <person name="Takeshita K."/>
            <person name="Tamaki H."/>
            <person name="Ohbayashi T."/>
            <person name="Meng X.-Y."/>
            <person name="Sone T."/>
            <person name="Mitani Y."/>
            <person name="Peeters C."/>
            <person name="Kikuchi Y."/>
            <person name="Vandamme P."/>
        </authorList>
    </citation>
    <scope>NUCLEOTIDE SEQUENCE [LARGE SCALE GENOMIC DNA]</scope>
    <source>
        <strain evidence="2">RPE64</strain>
    </source>
</reference>
<evidence type="ECO:0000259" key="1">
    <source>
        <dbReference type="Pfam" id="PF01850"/>
    </source>
</evidence>
<keyword evidence="3" id="KW-1185">Reference proteome</keyword>
<dbReference type="SUPFAM" id="SSF88723">
    <property type="entry name" value="PIN domain-like"/>
    <property type="match status" value="1"/>
</dbReference>
<dbReference type="HOGENOM" id="CLU_209600_0_0_4"/>
<feature type="domain" description="PIN" evidence="1">
    <location>
        <begin position="2"/>
        <end position="46"/>
    </location>
</feature>
<dbReference type="Proteomes" id="UP000013966">
    <property type="component" value="Chromosome 2"/>
</dbReference>
<sequence>MDRNIALASADLPGNFHQDPADRMIVATARTLSAPLVTKDRQIRSYEHVKTIW</sequence>
<proteinExistence type="predicted"/>
<name>R4WJU4_9BURK</name>
<dbReference type="Pfam" id="PF01850">
    <property type="entry name" value="PIN"/>
    <property type="match status" value="1"/>
</dbReference>
<dbReference type="EMBL" id="AP013059">
    <property type="protein sequence ID" value="BAN24753.1"/>
    <property type="molecule type" value="Genomic_DNA"/>
</dbReference>
<dbReference type="PATRIC" id="fig|758793.3.peg.3001"/>
<protein>
    <submittedName>
        <fullName evidence="2">PilT protein N-terminal</fullName>
    </submittedName>
</protein>
<reference evidence="2 3" key="1">
    <citation type="journal article" date="2013" name="Genome Announc.">
        <title>Complete Genome Sequence of Burkholderia sp. Strain RPE64, Bacterial Symbiont of the Bean Bug Riptortus pedestris.</title>
        <authorList>
            <person name="Shibata T.F."/>
            <person name="Maeda T."/>
            <person name="Nikoh N."/>
            <person name="Yamaguchi K."/>
            <person name="Oshima K."/>
            <person name="Hattori M."/>
            <person name="Nishiyama T."/>
            <person name="Hasebe M."/>
            <person name="Fukatsu T."/>
            <person name="Kikuchi Y."/>
            <person name="Shigenobu S."/>
        </authorList>
    </citation>
    <scope>NUCLEOTIDE SEQUENCE [LARGE SCALE GENOMIC DNA]</scope>
</reference>
<organism evidence="2 3">
    <name type="scientific">Caballeronia insecticola</name>
    <dbReference type="NCBI Taxonomy" id="758793"/>
    <lineage>
        <taxon>Bacteria</taxon>
        <taxon>Pseudomonadati</taxon>
        <taxon>Pseudomonadota</taxon>
        <taxon>Betaproteobacteria</taxon>
        <taxon>Burkholderiales</taxon>
        <taxon>Burkholderiaceae</taxon>
        <taxon>Caballeronia</taxon>
    </lineage>
</organism>
<dbReference type="AlphaFoldDB" id="R4WJU4"/>
<dbReference type="InterPro" id="IPR029060">
    <property type="entry name" value="PIN-like_dom_sf"/>
</dbReference>
<evidence type="ECO:0000313" key="3">
    <source>
        <dbReference type="Proteomes" id="UP000013966"/>
    </source>
</evidence>
<gene>
    <name evidence="2" type="ORF">BRPE64_BCDS00920</name>
</gene>
<dbReference type="InterPro" id="IPR002716">
    <property type="entry name" value="PIN_dom"/>
</dbReference>
<accession>R4WJU4</accession>
<dbReference type="KEGG" id="buo:BRPE64_BCDS00920"/>
<evidence type="ECO:0000313" key="2">
    <source>
        <dbReference type="EMBL" id="BAN24753.1"/>
    </source>
</evidence>
<dbReference type="PANTHER" id="PTHR36173">
    <property type="entry name" value="RIBONUCLEASE VAPC16-RELATED"/>
    <property type="match status" value="1"/>
</dbReference>
<dbReference type="PANTHER" id="PTHR36173:SF1">
    <property type="entry name" value="RIBONUCLEASE VAPC22"/>
    <property type="match status" value="1"/>
</dbReference>
<dbReference type="InterPro" id="IPR052919">
    <property type="entry name" value="TA_system_RNase"/>
</dbReference>